<proteinExistence type="predicted"/>
<dbReference type="EMBL" id="LGRN01000084">
    <property type="protein sequence ID" value="OJD16994.1"/>
    <property type="molecule type" value="Genomic_DNA"/>
</dbReference>
<protein>
    <submittedName>
        <fullName evidence="1">Uncharacterized protein</fullName>
    </submittedName>
</protein>
<sequence>MPKPRTHASVESLRVQYLTLRVQSCFWAKELDVPRSLDTKFQYSFDQCSAGPPINECVNHIRIRSRANALEAFAVRQRLPVESLSGIAPRTGTAVEAKGAAAIAKGIGDTKHRILTEYRQIRGKPVRTRLAPQRLEWCFDERQGRPATPDVYD</sequence>
<comment type="caution">
    <text evidence="1">The sequence shown here is derived from an EMBL/GenBank/DDBJ whole genome shotgun (WGS) entry which is preliminary data.</text>
</comment>
<dbReference type="VEuPathDB" id="FungiDB:AJ78_02883"/>
<accession>A0A1J9PM88</accession>
<evidence type="ECO:0000313" key="2">
    <source>
        <dbReference type="Proteomes" id="UP000182235"/>
    </source>
</evidence>
<name>A0A1J9PM88_9EURO</name>
<dbReference type="Proteomes" id="UP000182235">
    <property type="component" value="Unassembled WGS sequence"/>
</dbReference>
<keyword evidence="2" id="KW-1185">Reference proteome</keyword>
<organism evidence="1 2">
    <name type="scientific">Emergomyces pasteurianus Ep9510</name>
    <dbReference type="NCBI Taxonomy" id="1447872"/>
    <lineage>
        <taxon>Eukaryota</taxon>
        <taxon>Fungi</taxon>
        <taxon>Dikarya</taxon>
        <taxon>Ascomycota</taxon>
        <taxon>Pezizomycotina</taxon>
        <taxon>Eurotiomycetes</taxon>
        <taxon>Eurotiomycetidae</taxon>
        <taxon>Onygenales</taxon>
        <taxon>Ajellomycetaceae</taxon>
        <taxon>Emergomyces</taxon>
    </lineage>
</organism>
<reference evidence="1 2" key="1">
    <citation type="submission" date="2015-07" db="EMBL/GenBank/DDBJ databases">
        <title>Emmonsia species relationships and genome sequence.</title>
        <authorList>
            <consortium name="The Broad Institute Genomics Platform"/>
            <person name="Cuomo C.A."/>
            <person name="Munoz J.F."/>
            <person name="Imamovic A."/>
            <person name="Priest M.E."/>
            <person name="Young S."/>
            <person name="Clay O.K."/>
            <person name="McEwen J.G."/>
        </authorList>
    </citation>
    <scope>NUCLEOTIDE SEQUENCE [LARGE SCALE GENOMIC DNA]</scope>
    <source>
        <strain evidence="1 2">UAMH 9510</strain>
    </source>
</reference>
<evidence type="ECO:0000313" key="1">
    <source>
        <dbReference type="EMBL" id="OJD16994.1"/>
    </source>
</evidence>
<dbReference type="AlphaFoldDB" id="A0A1J9PM88"/>
<gene>
    <name evidence="1" type="ORF">AJ78_02883</name>
</gene>